<proteinExistence type="predicted"/>
<evidence type="ECO:0000313" key="2">
    <source>
        <dbReference type="EMBL" id="CAA9481342.1"/>
    </source>
</evidence>
<dbReference type="InterPro" id="IPR025058">
    <property type="entry name" value="DUF3995"/>
</dbReference>
<reference evidence="2" key="1">
    <citation type="submission" date="2020-02" db="EMBL/GenBank/DDBJ databases">
        <authorList>
            <person name="Meier V. D."/>
        </authorList>
    </citation>
    <scope>NUCLEOTIDE SEQUENCE</scope>
    <source>
        <strain evidence="2">AVDCRST_MAG05</strain>
    </source>
</reference>
<dbReference type="AlphaFoldDB" id="A0A6J4RUJ0"/>
<dbReference type="Pfam" id="PF13160">
    <property type="entry name" value="DUF3995"/>
    <property type="match status" value="1"/>
</dbReference>
<accession>A0A6J4RUJ0</accession>
<keyword evidence="1" id="KW-0812">Transmembrane</keyword>
<dbReference type="EMBL" id="CADCVM010000146">
    <property type="protein sequence ID" value="CAA9481342.1"/>
    <property type="molecule type" value="Genomic_DNA"/>
</dbReference>
<feature type="transmembrane region" description="Helical" evidence="1">
    <location>
        <begin position="121"/>
        <end position="138"/>
    </location>
</feature>
<keyword evidence="1" id="KW-0472">Membrane</keyword>
<feature type="transmembrane region" description="Helical" evidence="1">
    <location>
        <begin position="39"/>
        <end position="62"/>
    </location>
</feature>
<sequence length="145" mass="15356">MAAYAACAWSLAFAAVHIYWALGGTLGLPPGMSVVANPALFVIDVVAVPLCVVAALLALSFVRPWGRAFPRRLLLVSGWGVCAILLFHSAPTLARGILVAAGLLDADLSVLDRWSLTVYEPWFFLGGLLYGAAALLYGRGSPRPF</sequence>
<name>A0A6J4RUJ0_9ACTN</name>
<evidence type="ECO:0008006" key="3">
    <source>
        <dbReference type="Google" id="ProtNLM"/>
    </source>
</evidence>
<gene>
    <name evidence="2" type="ORF">AVDCRST_MAG05-1311</name>
</gene>
<organism evidence="2">
    <name type="scientific">uncultured Rubrobacteraceae bacterium</name>
    <dbReference type="NCBI Taxonomy" id="349277"/>
    <lineage>
        <taxon>Bacteria</taxon>
        <taxon>Bacillati</taxon>
        <taxon>Actinomycetota</taxon>
        <taxon>Rubrobacteria</taxon>
        <taxon>Rubrobacterales</taxon>
        <taxon>Rubrobacteraceae</taxon>
        <taxon>environmental samples</taxon>
    </lineage>
</organism>
<evidence type="ECO:0000256" key="1">
    <source>
        <dbReference type="SAM" id="Phobius"/>
    </source>
</evidence>
<feature type="transmembrane region" description="Helical" evidence="1">
    <location>
        <begin position="74"/>
        <end position="101"/>
    </location>
</feature>
<protein>
    <recommendedName>
        <fullName evidence="3">DUF3995 domain-containing protein</fullName>
    </recommendedName>
</protein>
<keyword evidence="1" id="KW-1133">Transmembrane helix</keyword>